<name>A0A6A5UGD6_9PLEO</name>
<dbReference type="Proteomes" id="UP000800035">
    <property type="component" value="Unassembled WGS sequence"/>
</dbReference>
<feature type="region of interest" description="Disordered" evidence="1">
    <location>
        <begin position="210"/>
        <end position="239"/>
    </location>
</feature>
<protein>
    <submittedName>
        <fullName evidence="2">Uncharacterized protein</fullName>
    </submittedName>
</protein>
<evidence type="ECO:0000313" key="3">
    <source>
        <dbReference type="Proteomes" id="UP000800035"/>
    </source>
</evidence>
<feature type="compositionally biased region" description="Low complexity" evidence="1">
    <location>
        <begin position="221"/>
        <end position="239"/>
    </location>
</feature>
<sequence length="405" mass="45151">MNYSNMIEEKNLKKTFIIATLCSTLIGTFSSSIGLWDRVQDRRKQSKRDKTQDSEIAQLRKRVEAAEKKHDDNSSSSSGNRRPRLRRLRARDDDFVGDNFSRSGALIQRQFDEGYGRLGTRFAQGDTLTENQLQRQIISLQQTVIQVLQDALANDRQLTRGDMARLVSASNAAREGSIEALREQQQRLALADAAPAGAPLSSPMRQLALEDAAPRSRSSDASRSLVPAGSQAQAQAPRRASTVIEDPLFCRYSLDLQYQPKKPLSASFAPGGSSRCPDCAQLLDVSSEDFWQIGKRSPILVRDASGYKKEVVETREFHLGQRFVIKCHTAEGEYACVLCNRHRERDAICRTVESLVNHVGNFHDVGELEREPDLRETAVVGSRAGSVVGSAILGKEREREFAVMR</sequence>
<organism evidence="2 3">
    <name type="scientific">Byssothecium circinans</name>
    <dbReference type="NCBI Taxonomy" id="147558"/>
    <lineage>
        <taxon>Eukaryota</taxon>
        <taxon>Fungi</taxon>
        <taxon>Dikarya</taxon>
        <taxon>Ascomycota</taxon>
        <taxon>Pezizomycotina</taxon>
        <taxon>Dothideomycetes</taxon>
        <taxon>Pleosporomycetidae</taxon>
        <taxon>Pleosporales</taxon>
        <taxon>Massarineae</taxon>
        <taxon>Massarinaceae</taxon>
        <taxon>Byssothecium</taxon>
    </lineage>
</organism>
<proteinExistence type="predicted"/>
<evidence type="ECO:0000313" key="2">
    <source>
        <dbReference type="EMBL" id="KAF1963694.1"/>
    </source>
</evidence>
<feature type="compositionally biased region" description="Basic and acidic residues" evidence="1">
    <location>
        <begin position="63"/>
        <end position="73"/>
    </location>
</feature>
<evidence type="ECO:0000256" key="1">
    <source>
        <dbReference type="SAM" id="MobiDB-lite"/>
    </source>
</evidence>
<accession>A0A6A5UGD6</accession>
<gene>
    <name evidence="2" type="ORF">CC80DRAFT_11839</name>
</gene>
<dbReference type="AlphaFoldDB" id="A0A6A5UGD6"/>
<keyword evidence="3" id="KW-1185">Reference proteome</keyword>
<dbReference type="PANTHER" id="PTHR42354:SF1">
    <property type="entry name" value="C2H2-TYPE DOMAIN-CONTAINING PROTEIN"/>
    <property type="match status" value="1"/>
</dbReference>
<dbReference type="OrthoDB" id="5309037at2759"/>
<reference evidence="2" key="1">
    <citation type="journal article" date="2020" name="Stud. Mycol.">
        <title>101 Dothideomycetes genomes: a test case for predicting lifestyles and emergence of pathogens.</title>
        <authorList>
            <person name="Haridas S."/>
            <person name="Albert R."/>
            <person name="Binder M."/>
            <person name="Bloem J."/>
            <person name="Labutti K."/>
            <person name="Salamov A."/>
            <person name="Andreopoulos B."/>
            <person name="Baker S."/>
            <person name="Barry K."/>
            <person name="Bills G."/>
            <person name="Bluhm B."/>
            <person name="Cannon C."/>
            <person name="Castanera R."/>
            <person name="Culley D."/>
            <person name="Daum C."/>
            <person name="Ezra D."/>
            <person name="Gonzalez J."/>
            <person name="Henrissat B."/>
            <person name="Kuo A."/>
            <person name="Liang C."/>
            <person name="Lipzen A."/>
            <person name="Lutzoni F."/>
            <person name="Magnuson J."/>
            <person name="Mondo S."/>
            <person name="Nolan M."/>
            <person name="Ohm R."/>
            <person name="Pangilinan J."/>
            <person name="Park H.-J."/>
            <person name="Ramirez L."/>
            <person name="Alfaro M."/>
            <person name="Sun H."/>
            <person name="Tritt A."/>
            <person name="Yoshinaga Y."/>
            <person name="Zwiers L.-H."/>
            <person name="Turgeon B."/>
            <person name="Goodwin S."/>
            <person name="Spatafora J."/>
            <person name="Crous P."/>
            <person name="Grigoriev I."/>
        </authorList>
    </citation>
    <scope>NUCLEOTIDE SEQUENCE</scope>
    <source>
        <strain evidence="2">CBS 675.92</strain>
    </source>
</reference>
<dbReference type="PANTHER" id="PTHR42354">
    <property type="entry name" value="C2H2-TYPE DOMAIN-CONTAINING PROTEIN"/>
    <property type="match status" value="1"/>
</dbReference>
<dbReference type="EMBL" id="ML976977">
    <property type="protein sequence ID" value="KAF1963694.1"/>
    <property type="molecule type" value="Genomic_DNA"/>
</dbReference>
<feature type="region of interest" description="Disordered" evidence="1">
    <location>
        <begin position="63"/>
        <end position="88"/>
    </location>
</feature>